<comment type="caution">
    <text evidence="3">The sequence shown here is derived from an EMBL/GenBank/DDBJ whole genome shotgun (WGS) entry which is preliminary data.</text>
</comment>
<keyword evidence="1" id="KW-0175">Coiled coil</keyword>
<proteinExistence type="predicted"/>
<accession>A0ABR2XTU7</accession>
<evidence type="ECO:0000256" key="2">
    <source>
        <dbReference type="SAM" id="MobiDB-lite"/>
    </source>
</evidence>
<evidence type="ECO:0000313" key="4">
    <source>
        <dbReference type="Proteomes" id="UP001465668"/>
    </source>
</evidence>
<sequence length="477" mass="53357">MDVSTDSDASEDTFVQPSTDSFRIQNVPACVAWRDPNGESQFLTDLNLALTYDADARKALVKLQTGTKLKKESAKPSIYLFVKPDQIRTAAFIGEKADDVEEEVDAEKGQHEQAQRQLKSNVYALRFELGSPATFVVPGRVPYKFFRAGSQAVWQSWQTFARDTLRFVVYFPTRSPRKTQLVSFCKAASTNGALTSLDDNIPSLYGGKGGKIVDPHVNYEDDSLEHEAGNTAELRAVNAAVNTAAIPENENDAPPAYDERDAAGPSISAIAPPLCLSPGKHALSIPPIEKSLANNDAKAPEPPQVRKRRRCSSIPSLDEKPTVSEKRIVDSDMILQSISRLQHTIEEDRAAHGAILAKILTTVEKMEERISRLEEQQQSLTQEVETQAEPLWDELDARLQSQEDKEHDYMKDMVDEVFDTKIDEKIDEKIPDAVEQYLRTKDGQHVINEAVGERIHEETRDFLRSQRFTGQFTIAEN</sequence>
<evidence type="ECO:0000256" key="1">
    <source>
        <dbReference type="SAM" id="Coils"/>
    </source>
</evidence>
<dbReference type="EMBL" id="JARVKM010000023">
    <property type="protein sequence ID" value="KAK9777208.1"/>
    <property type="molecule type" value="Genomic_DNA"/>
</dbReference>
<feature type="coiled-coil region" evidence="1">
    <location>
        <begin position="356"/>
        <end position="383"/>
    </location>
</feature>
<gene>
    <name evidence="3" type="ORF">SCAR479_06276</name>
</gene>
<feature type="region of interest" description="Disordered" evidence="2">
    <location>
        <begin position="289"/>
        <end position="319"/>
    </location>
</feature>
<organism evidence="3 4">
    <name type="scientific">Seiridium cardinale</name>
    <dbReference type="NCBI Taxonomy" id="138064"/>
    <lineage>
        <taxon>Eukaryota</taxon>
        <taxon>Fungi</taxon>
        <taxon>Dikarya</taxon>
        <taxon>Ascomycota</taxon>
        <taxon>Pezizomycotina</taxon>
        <taxon>Sordariomycetes</taxon>
        <taxon>Xylariomycetidae</taxon>
        <taxon>Amphisphaeriales</taxon>
        <taxon>Sporocadaceae</taxon>
        <taxon>Seiridium</taxon>
    </lineage>
</organism>
<dbReference type="Proteomes" id="UP001465668">
    <property type="component" value="Unassembled WGS sequence"/>
</dbReference>
<reference evidence="3 4" key="1">
    <citation type="submission" date="2024-02" db="EMBL/GenBank/DDBJ databases">
        <title>First draft genome assembly of two strains of Seiridium cardinale.</title>
        <authorList>
            <person name="Emiliani G."/>
            <person name="Scali E."/>
        </authorList>
    </citation>
    <scope>NUCLEOTIDE SEQUENCE [LARGE SCALE GENOMIC DNA]</scope>
    <source>
        <strain evidence="3 4">BM-138-000479</strain>
    </source>
</reference>
<keyword evidence="4" id="KW-1185">Reference proteome</keyword>
<evidence type="ECO:0000313" key="3">
    <source>
        <dbReference type="EMBL" id="KAK9777208.1"/>
    </source>
</evidence>
<protein>
    <submittedName>
        <fullName evidence="3">Uncharacterized protein</fullName>
    </submittedName>
</protein>
<name>A0ABR2XTU7_9PEZI</name>